<reference evidence="1" key="2">
    <citation type="journal article" date="2021" name="PeerJ">
        <title>Extensive microbial diversity within the chicken gut microbiome revealed by metagenomics and culture.</title>
        <authorList>
            <person name="Gilroy R."/>
            <person name="Ravi A."/>
            <person name="Getino M."/>
            <person name="Pursley I."/>
            <person name="Horton D.L."/>
            <person name="Alikhan N.F."/>
            <person name="Baker D."/>
            <person name="Gharbi K."/>
            <person name="Hall N."/>
            <person name="Watson M."/>
            <person name="Adriaenssens E.M."/>
            <person name="Foster-Nyarko E."/>
            <person name="Jarju S."/>
            <person name="Secka A."/>
            <person name="Antonio M."/>
            <person name="Oren A."/>
            <person name="Chaudhuri R.R."/>
            <person name="La Ragione R."/>
            <person name="Hildebrand F."/>
            <person name="Pallen M.J."/>
        </authorList>
    </citation>
    <scope>NUCLEOTIDE SEQUENCE</scope>
    <source>
        <strain evidence="1">10669</strain>
    </source>
</reference>
<evidence type="ECO:0000313" key="1">
    <source>
        <dbReference type="EMBL" id="HIV04563.1"/>
    </source>
</evidence>
<dbReference type="EMBL" id="DVOG01000140">
    <property type="protein sequence ID" value="HIV04563.1"/>
    <property type="molecule type" value="Genomic_DNA"/>
</dbReference>
<name>A0A9D1NLC8_9BACT</name>
<proteinExistence type="predicted"/>
<gene>
    <name evidence="1" type="ORF">IAC75_05385</name>
</gene>
<protein>
    <submittedName>
        <fullName evidence="1">Uncharacterized protein</fullName>
    </submittedName>
</protein>
<evidence type="ECO:0000313" key="2">
    <source>
        <dbReference type="Proteomes" id="UP000886812"/>
    </source>
</evidence>
<comment type="caution">
    <text evidence="1">The sequence shown here is derived from an EMBL/GenBank/DDBJ whole genome shotgun (WGS) entry which is preliminary data.</text>
</comment>
<dbReference type="Proteomes" id="UP000886812">
    <property type="component" value="Unassembled WGS sequence"/>
</dbReference>
<reference evidence="1" key="1">
    <citation type="submission" date="2020-10" db="EMBL/GenBank/DDBJ databases">
        <authorList>
            <person name="Gilroy R."/>
        </authorList>
    </citation>
    <scope>NUCLEOTIDE SEQUENCE</scope>
    <source>
        <strain evidence="1">10669</strain>
    </source>
</reference>
<sequence length="178" mass="20447">MNVKKLSPVAEFLRANHAKAKNIRVYRDYPTGVPVKYCEFYDPNGNYLGKMSRSAGKIGKTPSFALLKSYIETLEPGYKAGYRQVTENVINFAKILGLNTEKTTYLPEKIVKKRTIIDNQGYKTEDIFERTISSKLKLIEKGDDKAYGYVPQNTYLAEEPIRYQETQTVHNRIKSDTF</sequence>
<accession>A0A9D1NLC8</accession>
<dbReference type="AlphaFoldDB" id="A0A9D1NLC8"/>
<organism evidence="1 2">
    <name type="scientific">Candidatus Spyradosoma merdigallinarum</name>
    <dbReference type="NCBI Taxonomy" id="2840950"/>
    <lineage>
        <taxon>Bacteria</taxon>
        <taxon>Pseudomonadati</taxon>
        <taxon>Verrucomicrobiota</taxon>
        <taxon>Opitutia</taxon>
        <taxon>Opitutia incertae sedis</taxon>
        <taxon>Candidatus Spyradosoma</taxon>
    </lineage>
</organism>